<keyword evidence="2" id="KW-1185">Reference proteome</keyword>
<sequence length="102" mass="11698">MVDNAERVKRFSEIARSIKIKKKKREKTSWAWRTTENHPVCVQSYLTQVIHGHSRANLDHWIDRLLAGSGLVLSHYAAFAFSKRIAAPDGTLRRGREDPTTI</sequence>
<proteinExistence type="predicted"/>
<comment type="caution">
    <text evidence="1">The sequence shown here is derived from an EMBL/GenBank/DDBJ whole genome shotgun (WGS) entry which is preliminary data.</text>
</comment>
<protein>
    <submittedName>
        <fullName evidence="1">Uncharacterized protein</fullName>
    </submittedName>
</protein>
<name>A0AA40G0W1_9HYME</name>
<evidence type="ECO:0000313" key="1">
    <source>
        <dbReference type="EMBL" id="KAK1128918.1"/>
    </source>
</evidence>
<evidence type="ECO:0000313" key="2">
    <source>
        <dbReference type="Proteomes" id="UP001177670"/>
    </source>
</evidence>
<dbReference type="EMBL" id="JAHYIQ010000009">
    <property type="protein sequence ID" value="KAK1128918.1"/>
    <property type="molecule type" value="Genomic_DNA"/>
</dbReference>
<organism evidence="1 2">
    <name type="scientific">Melipona bicolor</name>
    <dbReference type="NCBI Taxonomy" id="60889"/>
    <lineage>
        <taxon>Eukaryota</taxon>
        <taxon>Metazoa</taxon>
        <taxon>Ecdysozoa</taxon>
        <taxon>Arthropoda</taxon>
        <taxon>Hexapoda</taxon>
        <taxon>Insecta</taxon>
        <taxon>Pterygota</taxon>
        <taxon>Neoptera</taxon>
        <taxon>Endopterygota</taxon>
        <taxon>Hymenoptera</taxon>
        <taxon>Apocrita</taxon>
        <taxon>Aculeata</taxon>
        <taxon>Apoidea</taxon>
        <taxon>Anthophila</taxon>
        <taxon>Apidae</taxon>
        <taxon>Melipona</taxon>
    </lineage>
</organism>
<dbReference type="AlphaFoldDB" id="A0AA40G0W1"/>
<accession>A0AA40G0W1</accession>
<dbReference type="Proteomes" id="UP001177670">
    <property type="component" value="Unassembled WGS sequence"/>
</dbReference>
<gene>
    <name evidence="1" type="ORF">K0M31_020054</name>
</gene>
<reference evidence="1" key="1">
    <citation type="submission" date="2021-10" db="EMBL/GenBank/DDBJ databases">
        <title>Melipona bicolor Genome sequencing and assembly.</title>
        <authorList>
            <person name="Araujo N.S."/>
            <person name="Arias M.C."/>
        </authorList>
    </citation>
    <scope>NUCLEOTIDE SEQUENCE</scope>
    <source>
        <strain evidence="1">USP_2M_L1-L4_2017</strain>
        <tissue evidence="1">Whole body</tissue>
    </source>
</reference>